<protein>
    <recommendedName>
        <fullName evidence="2">UspA domain-containing protein</fullName>
    </recommendedName>
</protein>
<organism evidence="3 4">
    <name type="scientific">Planosporangium mesophilum</name>
    <dbReference type="NCBI Taxonomy" id="689768"/>
    <lineage>
        <taxon>Bacteria</taxon>
        <taxon>Bacillati</taxon>
        <taxon>Actinomycetota</taxon>
        <taxon>Actinomycetes</taxon>
        <taxon>Micromonosporales</taxon>
        <taxon>Micromonosporaceae</taxon>
        <taxon>Planosporangium</taxon>
    </lineage>
</organism>
<proteinExistence type="inferred from homology"/>
<feature type="domain" description="UspA" evidence="2">
    <location>
        <begin position="132"/>
        <end position="270"/>
    </location>
</feature>
<dbReference type="EMBL" id="BOON01000061">
    <property type="protein sequence ID" value="GII25951.1"/>
    <property type="molecule type" value="Genomic_DNA"/>
</dbReference>
<comment type="caution">
    <text evidence="3">The sequence shown here is derived from an EMBL/GenBank/DDBJ whole genome shotgun (WGS) entry which is preliminary data.</text>
</comment>
<comment type="similarity">
    <text evidence="1">Belongs to the universal stress protein A family.</text>
</comment>
<dbReference type="PRINTS" id="PR01438">
    <property type="entry name" value="UNVRSLSTRESS"/>
</dbReference>
<reference evidence="3" key="1">
    <citation type="submission" date="2021-01" db="EMBL/GenBank/DDBJ databases">
        <title>Whole genome shotgun sequence of Planosporangium mesophilum NBRC 109066.</title>
        <authorList>
            <person name="Komaki H."/>
            <person name="Tamura T."/>
        </authorList>
    </citation>
    <scope>NUCLEOTIDE SEQUENCE</scope>
    <source>
        <strain evidence="3">NBRC 109066</strain>
    </source>
</reference>
<evidence type="ECO:0000313" key="4">
    <source>
        <dbReference type="Proteomes" id="UP000599074"/>
    </source>
</evidence>
<evidence type="ECO:0000313" key="3">
    <source>
        <dbReference type="EMBL" id="GII25951.1"/>
    </source>
</evidence>
<dbReference type="Gene3D" id="3.40.50.620">
    <property type="entry name" value="HUPs"/>
    <property type="match status" value="3"/>
</dbReference>
<dbReference type="AlphaFoldDB" id="A0A8J3THX5"/>
<name>A0A8J3THX5_9ACTN</name>
<dbReference type="SUPFAM" id="SSF52402">
    <property type="entry name" value="Adenine nucleotide alpha hydrolases-like"/>
    <property type="match status" value="2"/>
</dbReference>
<dbReference type="Proteomes" id="UP000599074">
    <property type="component" value="Unassembled WGS sequence"/>
</dbReference>
<evidence type="ECO:0000256" key="1">
    <source>
        <dbReference type="ARBA" id="ARBA00008791"/>
    </source>
</evidence>
<keyword evidence="4" id="KW-1185">Reference proteome</keyword>
<dbReference type="InterPro" id="IPR006016">
    <property type="entry name" value="UspA"/>
</dbReference>
<dbReference type="InterPro" id="IPR014729">
    <property type="entry name" value="Rossmann-like_a/b/a_fold"/>
</dbReference>
<evidence type="ECO:0000259" key="2">
    <source>
        <dbReference type="Pfam" id="PF00582"/>
    </source>
</evidence>
<sequence length="277" mass="28434">MLGDRHVGSGSRPVVVGVDDSAAGLAAARLAAAEAVLHRRSLRLLAADPEPAVGAIRDDHPALPIERETVPGDLADALVERSRAAHLVVVATGAAGIGSSPQVADPIGVRVAAHAGCPVIIDPAGRAALTGPVLLGIDEEAEEPTVVEYAFAEALVRGVPLCGVHIWAGLPGEALSTLDPFAYDARAADDDVDRLLAEALAGWASRYPDVPVQRRAVHNPNTAHAMIELSTDAALMVVSARRHAGLSGMLLGSVTGALIGRARCPLAIVPARCVWPG</sequence>
<gene>
    <name evidence="3" type="ORF">Pme01_55480</name>
</gene>
<dbReference type="Pfam" id="PF00582">
    <property type="entry name" value="Usp"/>
    <property type="match status" value="1"/>
</dbReference>
<accession>A0A8J3THX5</accession>
<dbReference type="InterPro" id="IPR006015">
    <property type="entry name" value="Universal_stress_UspA"/>
</dbReference>